<proteinExistence type="predicted"/>
<gene>
    <name evidence="1" type="ORF">SAMN05443633_103323</name>
</gene>
<evidence type="ECO:0000313" key="1">
    <source>
        <dbReference type="EMBL" id="SHF23732.1"/>
    </source>
</evidence>
<evidence type="ECO:0000313" key="2">
    <source>
        <dbReference type="Proteomes" id="UP000184518"/>
    </source>
</evidence>
<name>A0A1M5A1P0_9FLAO</name>
<dbReference type="EMBL" id="FQUT01000003">
    <property type="protein sequence ID" value="SHF23732.1"/>
    <property type="molecule type" value="Genomic_DNA"/>
</dbReference>
<sequence length="224" mass="26249">MGDLHGVTQLKPRIILGGAILKIKKEKEAAFLEKYPVGITSLGEMGIFDHTFMTISNDGIVERYAMYYDQKVIDFKTPGIYVQVRGQSKHGPNRYDYVDFMSTLSAYLEDALFCVDYCDNIDKYEIKDGVLYFKDKGKFDEFDNYLILDYASSPEIIADFYIEKINELILFNNELMENGENLNVYYDQEDYEDLLNKFRNCKDYISVEKFKELEDWLKIQIDNC</sequence>
<accession>A0A1M5A1P0</accession>
<keyword evidence="2" id="KW-1185">Reference proteome</keyword>
<organism evidence="1 2">
    <name type="scientific">Chryseobacterium arachidis</name>
    <dbReference type="NCBI Taxonomy" id="1416778"/>
    <lineage>
        <taxon>Bacteria</taxon>
        <taxon>Pseudomonadati</taxon>
        <taxon>Bacteroidota</taxon>
        <taxon>Flavobacteriia</taxon>
        <taxon>Flavobacteriales</taxon>
        <taxon>Weeksellaceae</taxon>
        <taxon>Chryseobacterium group</taxon>
        <taxon>Chryseobacterium</taxon>
    </lineage>
</organism>
<dbReference type="RefSeq" id="WP_072955306.1">
    <property type="nucleotide sequence ID" value="NZ_FQUT01000003.1"/>
</dbReference>
<dbReference type="Proteomes" id="UP000184518">
    <property type="component" value="Unassembled WGS sequence"/>
</dbReference>
<dbReference type="AlphaFoldDB" id="A0A1M5A1P0"/>
<reference evidence="2" key="1">
    <citation type="submission" date="2016-11" db="EMBL/GenBank/DDBJ databases">
        <authorList>
            <person name="Varghese N."/>
            <person name="Submissions S."/>
        </authorList>
    </citation>
    <scope>NUCLEOTIDE SEQUENCE [LARGE SCALE GENOMIC DNA]</scope>
    <source>
        <strain evidence="2">DSM 27619</strain>
    </source>
</reference>
<protein>
    <submittedName>
        <fullName evidence="1">Uncharacterized protein</fullName>
    </submittedName>
</protein>
<dbReference type="STRING" id="1416778.SAMN05443633_103323"/>
<dbReference type="OrthoDB" id="1258525at2"/>